<evidence type="ECO:0000256" key="7">
    <source>
        <dbReference type="ARBA" id="ARBA00022833"/>
    </source>
</evidence>
<dbReference type="Pfam" id="PF00130">
    <property type="entry name" value="C1_1"/>
    <property type="match status" value="1"/>
</dbReference>
<dbReference type="InterPro" id="IPR041020">
    <property type="entry name" value="PH_16"/>
</dbReference>
<dbReference type="Proteomes" id="UP000494040">
    <property type="component" value="Unassembled WGS sequence"/>
</dbReference>
<evidence type="ECO:0000256" key="4">
    <source>
        <dbReference type="ARBA" id="ARBA00022658"/>
    </source>
</evidence>
<dbReference type="GO" id="GO:0005085">
    <property type="term" value="F:guanyl-nucleotide exchange factor activity"/>
    <property type="evidence" value="ECO:0007669"/>
    <property type="project" value="UniProtKB-KW"/>
</dbReference>
<feature type="region of interest" description="Disordered" evidence="10">
    <location>
        <begin position="1300"/>
        <end position="1382"/>
    </location>
</feature>
<dbReference type="RefSeq" id="XP_024082155.1">
    <property type="nucleotide sequence ID" value="XM_024226387.1"/>
</dbReference>
<keyword evidence="8 9" id="KW-0175">Coiled coil</keyword>
<evidence type="ECO:0000313" key="14">
    <source>
        <dbReference type="Proteomes" id="UP000494040"/>
    </source>
</evidence>
<dbReference type="CDD" id="cd20815">
    <property type="entry name" value="C1_p190RhoGEF-like"/>
    <property type="match status" value="1"/>
</dbReference>
<dbReference type="CDD" id="cd00160">
    <property type="entry name" value="RhoGEF"/>
    <property type="match status" value="1"/>
</dbReference>
<proteinExistence type="predicted"/>
<evidence type="ECO:0000256" key="6">
    <source>
        <dbReference type="ARBA" id="ARBA00022771"/>
    </source>
</evidence>
<dbReference type="SUPFAM" id="SSF57889">
    <property type="entry name" value="Cysteine-rich domain"/>
    <property type="match status" value="1"/>
</dbReference>
<feature type="compositionally biased region" description="Polar residues" evidence="10">
    <location>
        <begin position="1023"/>
        <end position="1032"/>
    </location>
</feature>
<protein>
    <recommendedName>
        <fullName evidence="15">Rho guanine nucleotide exchange factor 18</fullName>
    </recommendedName>
</protein>
<dbReference type="Gene3D" id="2.30.29.30">
    <property type="entry name" value="Pleckstrin-homology domain (PH domain)/Phosphotyrosine-binding domain (PTB)"/>
    <property type="match status" value="1"/>
</dbReference>
<dbReference type="InterPro" id="IPR002219">
    <property type="entry name" value="PKC_DAG/PE"/>
</dbReference>
<name>A0A8I6TJ88_CIMLE</name>
<evidence type="ECO:0000256" key="9">
    <source>
        <dbReference type="SAM" id="Coils"/>
    </source>
</evidence>
<keyword evidence="4" id="KW-0344">Guanine-nucleotide releasing factor</keyword>
<comment type="subcellular location">
    <subcellularLocation>
        <location evidence="1">Cytoplasm</location>
    </subcellularLocation>
</comment>
<dbReference type="Pfam" id="PF00621">
    <property type="entry name" value="RhoGEF"/>
    <property type="match status" value="1"/>
</dbReference>
<evidence type="ECO:0000259" key="11">
    <source>
        <dbReference type="PROSITE" id="PS50010"/>
    </source>
</evidence>
<evidence type="ECO:0008006" key="15">
    <source>
        <dbReference type="Google" id="ProtNLM"/>
    </source>
</evidence>
<feature type="compositionally biased region" description="Polar residues" evidence="10">
    <location>
        <begin position="1306"/>
        <end position="1331"/>
    </location>
</feature>
<evidence type="ECO:0000256" key="8">
    <source>
        <dbReference type="ARBA" id="ARBA00023054"/>
    </source>
</evidence>
<accession>A0A8I6TJ88</accession>
<organism evidence="13 14">
    <name type="scientific">Cimex lectularius</name>
    <name type="common">Bed bug</name>
    <name type="synonym">Acanthia lectularia</name>
    <dbReference type="NCBI Taxonomy" id="79782"/>
    <lineage>
        <taxon>Eukaryota</taxon>
        <taxon>Metazoa</taxon>
        <taxon>Ecdysozoa</taxon>
        <taxon>Arthropoda</taxon>
        <taxon>Hexapoda</taxon>
        <taxon>Insecta</taxon>
        <taxon>Pterygota</taxon>
        <taxon>Neoptera</taxon>
        <taxon>Paraneoptera</taxon>
        <taxon>Hemiptera</taxon>
        <taxon>Heteroptera</taxon>
        <taxon>Panheteroptera</taxon>
        <taxon>Cimicomorpha</taxon>
        <taxon>Cimicidae</taxon>
        <taxon>Cimex</taxon>
    </lineage>
</organism>
<evidence type="ECO:0000256" key="1">
    <source>
        <dbReference type="ARBA" id="ARBA00004496"/>
    </source>
</evidence>
<keyword evidence="6" id="KW-0863">Zinc-finger</keyword>
<dbReference type="SMART" id="SM00233">
    <property type="entry name" value="PH"/>
    <property type="match status" value="1"/>
</dbReference>
<dbReference type="PROSITE" id="PS50010">
    <property type="entry name" value="DH_2"/>
    <property type="match status" value="1"/>
</dbReference>
<dbReference type="SUPFAM" id="SSF50729">
    <property type="entry name" value="PH domain-like"/>
    <property type="match status" value="1"/>
</dbReference>
<feature type="region of interest" description="Disordered" evidence="10">
    <location>
        <begin position="95"/>
        <end position="118"/>
    </location>
</feature>
<feature type="domain" description="Phorbol-ester/DAG-type" evidence="12">
    <location>
        <begin position="371"/>
        <end position="419"/>
    </location>
</feature>
<dbReference type="SMART" id="SM00109">
    <property type="entry name" value="C1"/>
    <property type="match status" value="1"/>
</dbReference>
<dbReference type="InterPro" id="IPR000219">
    <property type="entry name" value="DH_dom"/>
</dbReference>
<keyword evidence="2" id="KW-0963">Cytoplasm</keyword>
<dbReference type="GO" id="GO:0005737">
    <property type="term" value="C:cytoplasm"/>
    <property type="evidence" value="ECO:0007669"/>
    <property type="project" value="UniProtKB-SubCell"/>
</dbReference>
<dbReference type="EnsemblMetazoa" id="XM_024226387.1">
    <property type="protein sequence ID" value="XP_024082155.1"/>
    <property type="gene ID" value="LOC106669192"/>
</dbReference>
<dbReference type="KEGG" id="clec:106669192"/>
<dbReference type="CDD" id="cd15789">
    <property type="entry name" value="PH_ARHGEF2_18_like"/>
    <property type="match status" value="1"/>
</dbReference>
<evidence type="ECO:0000259" key="12">
    <source>
        <dbReference type="PROSITE" id="PS50081"/>
    </source>
</evidence>
<dbReference type="PROSITE" id="PS50081">
    <property type="entry name" value="ZF_DAG_PE_2"/>
    <property type="match status" value="1"/>
</dbReference>
<dbReference type="InterPro" id="IPR046349">
    <property type="entry name" value="C1-like_sf"/>
</dbReference>
<keyword evidence="7" id="KW-0862">Zinc</keyword>
<keyword evidence="3" id="KW-0597">Phosphoprotein</keyword>
<dbReference type="Pfam" id="PF17838">
    <property type="entry name" value="PH_16"/>
    <property type="match status" value="1"/>
</dbReference>
<dbReference type="PANTHER" id="PTHR13944:SF21">
    <property type="entry name" value="CYSTS, ISOFORM C"/>
    <property type="match status" value="1"/>
</dbReference>
<feature type="compositionally biased region" description="Low complexity" evidence="10">
    <location>
        <begin position="436"/>
        <end position="453"/>
    </location>
</feature>
<dbReference type="GO" id="GO:0008270">
    <property type="term" value="F:zinc ion binding"/>
    <property type="evidence" value="ECO:0007669"/>
    <property type="project" value="UniProtKB-KW"/>
</dbReference>
<dbReference type="OMA" id="WTPNVPK"/>
<evidence type="ECO:0000256" key="2">
    <source>
        <dbReference type="ARBA" id="ARBA00022490"/>
    </source>
</evidence>
<dbReference type="Gene3D" id="1.20.900.10">
    <property type="entry name" value="Dbl homology (DH) domain"/>
    <property type="match status" value="1"/>
</dbReference>
<feature type="domain" description="DH" evidence="11">
    <location>
        <begin position="528"/>
        <end position="717"/>
    </location>
</feature>
<dbReference type="Gene3D" id="3.30.60.20">
    <property type="match status" value="1"/>
</dbReference>
<dbReference type="CTD" id="35237"/>
<keyword evidence="14" id="KW-1185">Reference proteome</keyword>
<sequence length="1382" mass="155381">MSRQEGEYPMRLTPFSSDDWCEESECSEEDLITDYLGSEEMSDKQELIGPSPLVPTISVTPHSPAGKHYPILEDNLQQLQYIHESVQQMRDLSVQPTTNQEASRLSASCPSLNDAGSDPDLLSSVNSTPSQTLTLATPALSRSIYHKRGSGEWEYRRKAAGENETEISRRKSWAAIEDLSHGKEPCKNSRQRSGNDLCSISLSSMESDMDDPFCESTANLLGTDEAKSRVRQARTNANSSTHSLNEAELQGDFKKVVSKREAETRLLNARLNSPLQKSVSTPSIIAVRELASTEPTMIVESSTSTLPVGCQLRGFGTESDEEDLAAILDSEKDLAVSDYFTHAAYDDHSEKRRKRGSLFFRKKKDKVKKTTHQWVSVSYGNSQMCDFCSKILTNKPSVYCESCTITVHQNSCKDSLADCKGKGSKLMAKTTASLGKSTGKRSSSNQSGSPSSQMNNDDDHHYHPTQHDAVSYTEEVPLVQYEFLDEPPITVNDLETDPYLGLQEEEPDSWTPTATKEIIKKLKEKEIKRQEHLYEFILTEKHHCLTLRVMQKVFVEGLQKYFQLGAAVERMFPRLADLTEIHLGFLRQLRARQKESPPVIEYIGDILLEQFSGLAAERLKSVYGEFCSNHRYAIDIYKESMQQDGRFAEFVKHCQGNPLLKKKGIPECILFVTQRLTKYPLLIEPLIKTSKDNKEEQDRLVKALSLIKEILVEVDAQVAEKEKEVRKLEIYNRVEAKSFTTHRGHKFKKSDIMSANRKLRFEGVAMLMQGRGKVQVVLVIVFSDVLCFLLENNHKYSFFTPENKAGVVSLQKLLVREKAGQESRGIYLISSNPADPEMFELKVHKPKDKQIWIKAIRDAVQNCPEDDEDNCSHVINVEERQRQFDGQQKQTKELVDLGVGEIKELLKQKDREQAQVLEEKMALQLKLLASAGVDNMPDRPNYMALVTEPLDNNKIRRDVLTAVKKVNQIAKSLYASATNLSRSASSVGEHQSDAYISPTLPKRAETFGGFDNQAPNSRVTLQKKLPNSSSPMGSPDTVHKGNCNPATITVEKTLFKNLMEDDDLEVPHLLTGQDHQVAATQLSHHVYTLSCIISHQMTTIDSLEAELATLKSNVGDSGRPIYRHNQQLEELRNLQDKLQSEKEIWQREKDAELKELEQKKEELSRLQEQIRIEQADITQQREQLYRKLETLSNQGIMMSPTIVGASSPEELSPPIIHTPPSDPPKRKSDMAKWKQLPPNKATTLPLNLISATNQQKVASNVQIKQQLPLKLATKLSGNSAPNTANAPQQMLPLKLREAAGEGKKTTGYQRLSSCSPPQLPTHSRTGSSPAMMQNIPGESKSGAKAGRTNTYPKLPDKFRVRSPESKQETVPTQNSEEEVIFF</sequence>
<dbReference type="PANTHER" id="PTHR13944">
    <property type="entry name" value="AGAP007712-PA"/>
    <property type="match status" value="1"/>
</dbReference>
<dbReference type="InterPro" id="IPR035899">
    <property type="entry name" value="DBL_dom_sf"/>
</dbReference>
<evidence type="ECO:0000313" key="13">
    <source>
        <dbReference type="EnsemblMetazoa" id="XP_024082155.1"/>
    </source>
</evidence>
<reference evidence="13" key="1">
    <citation type="submission" date="2022-01" db="UniProtKB">
        <authorList>
            <consortium name="EnsemblMetazoa"/>
        </authorList>
    </citation>
    <scope>IDENTIFICATION</scope>
</reference>
<evidence type="ECO:0000256" key="5">
    <source>
        <dbReference type="ARBA" id="ARBA00022723"/>
    </source>
</evidence>
<feature type="region of interest" description="Disordered" evidence="10">
    <location>
        <begin position="430"/>
        <end position="465"/>
    </location>
</feature>
<dbReference type="SMART" id="SM00325">
    <property type="entry name" value="RhoGEF"/>
    <property type="match status" value="1"/>
</dbReference>
<dbReference type="InterPro" id="IPR051632">
    <property type="entry name" value="Rho_GEF"/>
</dbReference>
<dbReference type="InterPro" id="IPR011993">
    <property type="entry name" value="PH-like_dom_sf"/>
</dbReference>
<feature type="compositionally biased region" description="Basic and acidic residues" evidence="10">
    <location>
        <begin position="1354"/>
        <end position="1367"/>
    </location>
</feature>
<dbReference type="SUPFAM" id="SSF48065">
    <property type="entry name" value="DBL homology domain (DH-domain)"/>
    <property type="match status" value="1"/>
</dbReference>
<evidence type="ECO:0000256" key="10">
    <source>
        <dbReference type="SAM" id="MobiDB-lite"/>
    </source>
</evidence>
<dbReference type="GeneID" id="106669192"/>
<dbReference type="GO" id="GO:0035023">
    <property type="term" value="P:regulation of Rho protein signal transduction"/>
    <property type="evidence" value="ECO:0007669"/>
    <property type="project" value="TreeGrafter"/>
</dbReference>
<keyword evidence="5" id="KW-0479">Metal-binding</keyword>
<dbReference type="InterPro" id="IPR001849">
    <property type="entry name" value="PH_domain"/>
</dbReference>
<feature type="region of interest" description="Disordered" evidence="10">
    <location>
        <begin position="1"/>
        <end position="20"/>
    </location>
</feature>
<dbReference type="OrthoDB" id="28045at2759"/>
<evidence type="ECO:0000256" key="3">
    <source>
        <dbReference type="ARBA" id="ARBA00022553"/>
    </source>
</evidence>
<feature type="compositionally biased region" description="Polar residues" evidence="10">
    <location>
        <begin position="95"/>
        <end position="111"/>
    </location>
</feature>
<feature type="coiled-coil region" evidence="9">
    <location>
        <begin position="1093"/>
        <end position="1194"/>
    </location>
</feature>
<feature type="region of interest" description="Disordered" evidence="10">
    <location>
        <begin position="1023"/>
        <end position="1043"/>
    </location>
</feature>